<dbReference type="AlphaFoldDB" id="A0A914HK91"/>
<feature type="coiled-coil region" evidence="1">
    <location>
        <begin position="148"/>
        <end position="175"/>
    </location>
</feature>
<reference evidence="5" key="1">
    <citation type="submission" date="2022-11" db="UniProtKB">
        <authorList>
            <consortium name="WormBaseParasite"/>
        </authorList>
    </citation>
    <scope>IDENTIFICATION</scope>
</reference>
<dbReference type="WBParaSite" id="Gr19_v10_g2100.t1">
    <property type="protein sequence ID" value="Gr19_v10_g2100.t1"/>
    <property type="gene ID" value="Gr19_v10_g2100"/>
</dbReference>
<feature type="compositionally biased region" description="Basic and acidic residues" evidence="2">
    <location>
        <begin position="254"/>
        <end position="267"/>
    </location>
</feature>
<feature type="region of interest" description="Disordered" evidence="2">
    <location>
        <begin position="708"/>
        <end position="730"/>
    </location>
</feature>
<feature type="chain" id="PRO_5037668123" evidence="3">
    <location>
        <begin position="17"/>
        <end position="730"/>
    </location>
</feature>
<dbReference type="Proteomes" id="UP000887572">
    <property type="component" value="Unplaced"/>
</dbReference>
<evidence type="ECO:0000313" key="5">
    <source>
        <dbReference type="WBParaSite" id="Gr19_v10_g2100.t1"/>
    </source>
</evidence>
<protein>
    <submittedName>
        <fullName evidence="5">Uncharacterized protein</fullName>
    </submittedName>
</protein>
<accession>A0A914HK91</accession>
<evidence type="ECO:0000256" key="3">
    <source>
        <dbReference type="SAM" id="SignalP"/>
    </source>
</evidence>
<name>A0A914HK91_GLORO</name>
<evidence type="ECO:0000256" key="2">
    <source>
        <dbReference type="SAM" id="MobiDB-lite"/>
    </source>
</evidence>
<feature type="region of interest" description="Disordered" evidence="2">
    <location>
        <begin position="240"/>
        <end position="269"/>
    </location>
</feature>
<keyword evidence="4" id="KW-1185">Reference proteome</keyword>
<feature type="signal peptide" evidence="3">
    <location>
        <begin position="1"/>
        <end position="16"/>
    </location>
</feature>
<keyword evidence="1" id="KW-0175">Coiled coil</keyword>
<dbReference type="PANTHER" id="PTHR21523:SF38">
    <property type="entry name" value="MLT-TEN (MLT-10) RELATED"/>
    <property type="match status" value="1"/>
</dbReference>
<sequence>MKALLLLIVMFNVMSAHIYHNNEENTNKFTIEKIVLQKGFAQMLLAKASAALKVVPESEQKLFLQCARNGDTSQSVAKCIVKLFEARDNAIKKKSVLSESDYCQNNNAEQGIIPSTIEWLKQILIDPLSKLAKPSTKHTEILRESKEGKKEKHRLNKLELTYKQYQRKMTRRKRRQIVKMKTHYAKLTKLQSKKMSNLEKIERIRSFQEKYKHYSENMAKYNEMRKSITEAYQLRKANFRQNRLKKHINNGTKTPDDDKSTKSEKPLQSKNNARYFSPRIFSLMAAKNNLHYANDSVSFMSPELLRLYEDDDDKKSEENIKKKMDNLNFNNQTFEELLSSVPNLLRLLTPDKLKRRKFLENILESLNVGQILDQILEPVNLMTDTLDKGLLNTSRILKESVESLTQLQNSMTREQFKYYLDKGYTFLSEKQMDIVKTGKVERGIKRHVRSKLGGTKFKVAADHMEDEIEQYIRERANNLPMSDKKSFKTEQMSEENMPKIRQKRTLPISGPIYGVLSPFAFVPQVGSLQLYTLYVLSPQAFIPSYSNPAAFYMQLLSPWAFLANLFSPQFFTCLCLSPTIFEANLMSIPAIAVELLSPTTFQANLLNPAMIDGLILSPQTLIADLLSPQMIQPKILSPQTYSASLLSPAIASPSYFSDNAYGFMVKDSVYLFSPEIMGGHDESEFETEGDNVFYWPKTNEPHEEAYVGENSAHPDTDAHIHPNIVHPSDG</sequence>
<dbReference type="PANTHER" id="PTHR21523">
    <property type="match status" value="1"/>
</dbReference>
<evidence type="ECO:0000256" key="1">
    <source>
        <dbReference type="SAM" id="Coils"/>
    </source>
</evidence>
<keyword evidence="3" id="KW-0732">Signal</keyword>
<evidence type="ECO:0000313" key="4">
    <source>
        <dbReference type="Proteomes" id="UP000887572"/>
    </source>
</evidence>
<organism evidence="4 5">
    <name type="scientific">Globodera rostochiensis</name>
    <name type="common">Golden nematode worm</name>
    <name type="synonym">Heterodera rostochiensis</name>
    <dbReference type="NCBI Taxonomy" id="31243"/>
    <lineage>
        <taxon>Eukaryota</taxon>
        <taxon>Metazoa</taxon>
        <taxon>Ecdysozoa</taxon>
        <taxon>Nematoda</taxon>
        <taxon>Chromadorea</taxon>
        <taxon>Rhabditida</taxon>
        <taxon>Tylenchina</taxon>
        <taxon>Tylenchomorpha</taxon>
        <taxon>Tylenchoidea</taxon>
        <taxon>Heteroderidae</taxon>
        <taxon>Heteroderinae</taxon>
        <taxon>Globodera</taxon>
    </lineage>
</organism>
<proteinExistence type="predicted"/>